<dbReference type="Pfam" id="PF17293">
    <property type="entry name" value="Arm-DNA-bind_5"/>
    <property type="match status" value="1"/>
</dbReference>
<keyword evidence="6" id="KW-1185">Reference proteome</keyword>
<dbReference type="GO" id="GO:0006310">
    <property type="term" value="P:DNA recombination"/>
    <property type="evidence" value="ECO:0007669"/>
    <property type="project" value="UniProtKB-KW"/>
</dbReference>
<keyword evidence="3" id="KW-0233">DNA recombination</keyword>
<dbReference type="SUPFAM" id="SSF56349">
    <property type="entry name" value="DNA breaking-rejoining enzymes"/>
    <property type="match status" value="1"/>
</dbReference>
<dbReference type="PANTHER" id="PTHR30349:SF64">
    <property type="entry name" value="PROPHAGE INTEGRASE INTD-RELATED"/>
    <property type="match status" value="1"/>
</dbReference>
<protein>
    <submittedName>
        <fullName evidence="5">Site-specific integrase</fullName>
    </submittedName>
</protein>
<dbReference type="Gene3D" id="1.10.443.10">
    <property type="entry name" value="Intergrase catalytic core"/>
    <property type="match status" value="1"/>
</dbReference>
<proteinExistence type="inferred from homology"/>
<dbReference type="AlphaFoldDB" id="A0A5C8V5C8"/>
<comment type="caution">
    <text evidence="5">The sequence shown here is derived from an EMBL/GenBank/DDBJ whole genome shotgun (WGS) entry which is preliminary data.</text>
</comment>
<evidence type="ECO:0000313" key="5">
    <source>
        <dbReference type="EMBL" id="TXN37244.1"/>
    </source>
</evidence>
<dbReference type="EMBL" id="VRUR01000001">
    <property type="protein sequence ID" value="TXN37244.1"/>
    <property type="molecule type" value="Genomic_DNA"/>
</dbReference>
<gene>
    <name evidence="5" type="ORF">FVB32_02865</name>
</gene>
<dbReference type="InterPro" id="IPR050090">
    <property type="entry name" value="Tyrosine_recombinase_XerCD"/>
</dbReference>
<keyword evidence="2" id="KW-0238">DNA-binding</keyword>
<evidence type="ECO:0000256" key="1">
    <source>
        <dbReference type="ARBA" id="ARBA00008857"/>
    </source>
</evidence>
<dbReference type="InterPro" id="IPR035386">
    <property type="entry name" value="Arm-DNA-bind_5"/>
</dbReference>
<evidence type="ECO:0000259" key="4">
    <source>
        <dbReference type="PROSITE" id="PS51898"/>
    </source>
</evidence>
<sequence>MFGTMNILFYPKKKGAKNTEMVPIYARITINGRRSEFSIGRKVQLRRWDSQSGKLRGTALEISNFNRFLESVKNKCFEIYENYLKEGERVSASIIKNAYLGKSKKVYGTLEVFKNHNDEMQSLLGKDYSRGTLQRYQAAYNHLQSYIRYSLRTGDTPIHRVDHKFITGFEYFLKTKQKLGHNTTIKYVVNFKKIIRIAYANEWIKRDPFFYWKASWKNKNRECLTESELSLLAEEHFENKRLDRVRDIFLFCCYTGLAYVDVKKLKKDNIVIGIDGKRWIKTYRNKTKTLSSIPLLSIAEIILKKYSHHSTVHPYGNLLPVPTNQKTNEYLKEIADVCGIKKNLTTHLARHTFATTVTLSNGVPIESVSKMLGHQSLKTTQIYAKVLDRKIADDMAALREKMGKVNYYDKIVEV</sequence>
<dbReference type="GO" id="GO:0015074">
    <property type="term" value="P:DNA integration"/>
    <property type="evidence" value="ECO:0007669"/>
    <property type="project" value="InterPro"/>
</dbReference>
<dbReference type="Proteomes" id="UP000321456">
    <property type="component" value="Unassembled WGS sequence"/>
</dbReference>
<reference evidence="5 6" key="1">
    <citation type="submission" date="2019-08" db="EMBL/GenBank/DDBJ databases">
        <title>Professor.</title>
        <authorList>
            <person name="Park J.S."/>
        </authorList>
    </citation>
    <scope>NUCLEOTIDE SEQUENCE [LARGE SCALE GENOMIC DNA]</scope>
    <source>
        <strain evidence="5 6">176CP5-101</strain>
    </source>
</reference>
<name>A0A5C8V5C8_9FLAO</name>
<dbReference type="Pfam" id="PF00589">
    <property type="entry name" value="Phage_integrase"/>
    <property type="match status" value="1"/>
</dbReference>
<evidence type="ECO:0000256" key="3">
    <source>
        <dbReference type="ARBA" id="ARBA00023172"/>
    </source>
</evidence>
<dbReference type="InterPro" id="IPR002104">
    <property type="entry name" value="Integrase_catalytic"/>
</dbReference>
<evidence type="ECO:0000313" key="6">
    <source>
        <dbReference type="Proteomes" id="UP000321456"/>
    </source>
</evidence>
<evidence type="ECO:0000256" key="2">
    <source>
        <dbReference type="ARBA" id="ARBA00023125"/>
    </source>
</evidence>
<dbReference type="InterPro" id="IPR025269">
    <property type="entry name" value="SAM-like_dom"/>
</dbReference>
<organism evidence="5 6">
    <name type="scientific">Flagellimonas hymeniacidonis</name>
    <dbReference type="NCBI Taxonomy" id="2603628"/>
    <lineage>
        <taxon>Bacteria</taxon>
        <taxon>Pseudomonadati</taxon>
        <taxon>Bacteroidota</taxon>
        <taxon>Flavobacteriia</taxon>
        <taxon>Flavobacteriales</taxon>
        <taxon>Flavobacteriaceae</taxon>
        <taxon>Flagellimonas</taxon>
    </lineage>
</organism>
<comment type="similarity">
    <text evidence="1">Belongs to the 'phage' integrase family.</text>
</comment>
<dbReference type="GO" id="GO:0003677">
    <property type="term" value="F:DNA binding"/>
    <property type="evidence" value="ECO:0007669"/>
    <property type="project" value="UniProtKB-KW"/>
</dbReference>
<dbReference type="InterPro" id="IPR010998">
    <property type="entry name" value="Integrase_recombinase_N"/>
</dbReference>
<dbReference type="Pfam" id="PF13102">
    <property type="entry name" value="Phage_int_SAM_5"/>
    <property type="match status" value="1"/>
</dbReference>
<dbReference type="Gene3D" id="1.10.150.130">
    <property type="match status" value="1"/>
</dbReference>
<dbReference type="PROSITE" id="PS51898">
    <property type="entry name" value="TYR_RECOMBINASE"/>
    <property type="match status" value="1"/>
</dbReference>
<dbReference type="CDD" id="cd01185">
    <property type="entry name" value="INTN1_C_like"/>
    <property type="match status" value="1"/>
</dbReference>
<dbReference type="PANTHER" id="PTHR30349">
    <property type="entry name" value="PHAGE INTEGRASE-RELATED"/>
    <property type="match status" value="1"/>
</dbReference>
<dbReference type="InterPro" id="IPR013762">
    <property type="entry name" value="Integrase-like_cat_sf"/>
</dbReference>
<dbReference type="InterPro" id="IPR011010">
    <property type="entry name" value="DNA_brk_join_enz"/>
</dbReference>
<feature type="domain" description="Tyr recombinase" evidence="4">
    <location>
        <begin position="219"/>
        <end position="397"/>
    </location>
</feature>
<accession>A0A5C8V5C8</accession>